<accession>A0A382CJF5</accession>
<sequence>MACNICEATNYFNILNKVSIPIWTGSSEIEAAKFPCKISQCTECGHVYENISEELSKKLSDIYSFGHAFVSTPPSDQNWGFERAKAFLDRINYIDYSSAIEIGCADGYLLRFLEKQGYTKLIGVEPSLPKSSKIGNIEFIKAFASPDTILDRVDLIFANAVFEHIEDINSVLQFVKNNLKPTGELFFTVPNAEAELETGDAALFIHEHVHYYTKNSINYLLAKNGLKSKSIVQDLDAIYVSAIIDEKISLPSNPINIYSNYSNLLSIGLAKLSEIMISHNNIIIHGATNKLNNILGWAEDKYSFTLVDNDEIKLNQFFFGQKVKSINDLNLTDYDCVVIVPTAYFNRIREQYLHLGFSGKIYQA</sequence>
<dbReference type="PANTHER" id="PTHR43861">
    <property type="entry name" value="TRANS-ACONITATE 2-METHYLTRANSFERASE-RELATED"/>
    <property type="match status" value="1"/>
</dbReference>
<dbReference type="InterPro" id="IPR029063">
    <property type="entry name" value="SAM-dependent_MTases_sf"/>
</dbReference>
<evidence type="ECO:0000313" key="1">
    <source>
        <dbReference type="EMBL" id="SVB25932.1"/>
    </source>
</evidence>
<dbReference type="SUPFAM" id="SSF53335">
    <property type="entry name" value="S-adenosyl-L-methionine-dependent methyltransferases"/>
    <property type="match status" value="1"/>
</dbReference>
<dbReference type="EMBL" id="UINC01034692">
    <property type="protein sequence ID" value="SVB25932.1"/>
    <property type="molecule type" value="Genomic_DNA"/>
</dbReference>
<protein>
    <recommendedName>
        <fullName evidence="2">C-methyltransferase domain-containing protein</fullName>
    </recommendedName>
</protein>
<evidence type="ECO:0008006" key="2">
    <source>
        <dbReference type="Google" id="ProtNLM"/>
    </source>
</evidence>
<dbReference type="Gene3D" id="3.40.50.720">
    <property type="entry name" value="NAD(P)-binding Rossmann-like Domain"/>
    <property type="match status" value="1"/>
</dbReference>
<dbReference type="Pfam" id="PF13489">
    <property type="entry name" value="Methyltransf_23"/>
    <property type="match status" value="1"/>
</dbReference>
<name>A0A382CJF5_9ZZZZ</name>
<dbReference type="CDD" id="cd02440">
    <property type="entry name" value="AdoMet_MTases"/>
    <property type="match status" value="1"/>
</dbReference>
<dbReference type="AlphaFoldDB" id="A0A382CJF5"/>
<reference evidence="1" key="1">
    <citation type="submission" date="2018-05" db="EMBL/GenBank/DDBJ databases">
        <authorList>
            <person name="Lanie J.A."/>
            <person name="Ng W.-L."/>
            <person name="Kazmierczak K.M."/>
            <person name="Andrzejewski T.M."/>
            <person name="Davidsen T.M."/>
            <person name="Wayne K.J."/>
            <person name="Tettelin H."/>
            <person name="Glass J.I."/>
            <person name="Rusch D."/>
            <person name="Podicherti R."/>
            <person name="Tsui H.-C.T."/>
            <person name="Winkler M.E."/>
        </authorList>
    </citation>
    <scope>NUCLEOTIDE SEQUENCE</scope>
</reference>
<proteinExistence type="predicted"/>
<dbReference type="PANTHER" id="PTHR43861:SF5">
    <property type="entry name" value="BLL5978 PROTEIN"/>
    <property type="match status" value="1"/>
</dbReference>
<dbReference type="Gene3D" id="3.40.50.150">
    <property type="entry name" value="Vaccinia Virus protein VP39"/>
    <property type="match status" value="1"/>
</dbReference>
<organism evidence="1">
    <name type="scientific">marine metagenome</name>
    <dbReference type="NCBI Taxonomy" id="408172"/>
    <lineage>
        <taxon>unclassified sequences</taxon>
        <taxon>metagenomes</taxon>
        <taxon>ecological metagenomes</taxon>
    </lineage>
</organism>
<gene>
    <name evidence="1" type="ORF">METZ01_LOCUS178786</name>
</gene>